<gene>
    <name evidence="6" type="ORF">ABDZ14_08095</name>
</gene>
<dbReference type="CDD" id="cd09319">
    <property type="entry name" value="TDT_like_1"/>
    <property type="match status" value="1"/>
</dbReference>
<dbReference type="Gene3D" id="1.50.10.150">
    <property type="entry name" value="Voltage-dependent anion channel"/>
    <property type="match status" value="1"/>
</dbReference>
<feature type="transmembrane region" description="Helical" evidence="5">
    <location>
        <begin position="125"/>
        <end position="142"/>
    </location>
</feature>
<comment type="caution">
    <text evidence="6">The sequence shown here is derived from an EMBL/GenBank/DDBJ whole genome shotgun (WGS) entry which is preliminary data.</text>
</comment>
<feature type="transmembrane region" description="Helical" evidence="5">
    <location>
        <begin position="154"/>
        <end position="181"/>
    </location>
</feature>
<evidence type="ECO:0000256" key="5">
    <source>
        <dbReference type="SAM" id="Phobius"/>
    </source>
</evidence>
<keyword evidence="3 5" id="KW-1133">Transmembrane helix</keyword>
<keyword evidence="2 5" id="KW-0812">Transmembrane</keyword>
<dbReference type="Proteomes" id="UP001485476">
    <property type="component" value="Unassembled WGS sequence"/>
</dbReference>
<comment type="subcellular location">
    <subcellularLocation>
        <location evidence="1">Membrane</location>
        <topology evidence="1">Multi-pass membrane protein</topology>
    </subcellularLocation>
</comment>
<dbReference type="RefSeq" id="WP_230864447.1">
    <property type="nucleotide sequence ID" value="NZ_JBEEEP010000016.1"/>
</dbReference>
<evidence type="ECO:0000256" key="4">
    <source>
        <dbReference type="ARBA" id="ARBA00023136"/>
    </source>
</evidence>
<dbReference type="InterPro" id="IPR004695">
    <property type="entry name" value="SLAC1/Mae1/Ssu1/TehA"/>
</dbReference>
<protein>
    <submittedName>
        <fullName evidence="6">Tellurite resistance/C4-dicarboxylate transporter family protein</fullName>
    </submittedName>
</protein>
<keyword evidence="4 5" id="KW-0472">Membrane</keyword>
<reference evidence="6 7" key="1">
    <citation type="submission" date="2024-05" db="EMBL/GenBank/DDBJ databases">
        <title>Whole genome sequences of Mycobacterium canettii strains associated with human tuberculosis in Canada.</title>
        <authorList>
            <person name="Islam M.R."/>
            <person name="Soualhine H."/>
        </authorList>
    </citation>
    <scope>NUCLEOTIDE SEQUENCE [LARGE SCALE GENOMIC DNA]</scope>
    <source>
        <strain evidence="6 7">1901080</strain>
    </source>
</reference>
<evidence type="ECO:0000256" key="1">
    <source>
        <dbReference type="ARBA" id="ARBA00004141"/>
    </source>
</evidence>
<evidence type="ECO:0000313" key="6">
    <source>
        <dbReference type="EMBL" id="MEQ6320239.1"/>
    </source>
</evidence>
<proteinExistence type="predicted"/>
<sequence>MRDTTFGPVVTRLCGWTYALSVVLLWVTCTAYAVLIAVSTTRIVIFRKEFADDLADPRRGFGMFTFVAASDVLGTRLVIDAHRTLALGLLIVGLLGWLVLGYIVPWTTALGHRRRPTLPYANGTWFIWVVASQSVAVLSAVLQTELESGRRELALVAVLCWSVGAFLYVAVGILVVARLLLYPLRPADLTPPYWVAMGRWAPRLSPCWPAPTSSKWLMHQWLSSPADSLRERRWCSGPSDRG</sequence>
<feature type="transmembrane region" description="Helical" evidence="5">
    <location>
        <begin position="16"/>
        <end position="39"/>
    </location>
</feature>
<dbReference type="Pfam" id="PF03595">
    <property type="entry name" value="SLAC1"/>
    <property type="match status" value="1"/>
</dbReference>
<organism evidence="6 7">
    <name type="scientific">Mycobacterium canetti</name>
    <dbReference type="NCBI Taxonomy" id="78331"/>
    <lineage>
        <taxon>Bacteria</taxon>
        <taxon>Bacillati</taxon>
        <taxon>Actinomycetota</taxon>
        <taxon>Actinomycetes</taxon>
        <taxon>Mycobacteriales</taxon>
        <taxon>Mycobacteriaceae</taxon>
        <taxon>Mycobacterium</taxon>
        <taxon>Mycobacterium tuberculosis complex</taxon>
    </lineage>
</organism>
<dbReference type="InterPro" id="IPR038665">
    <property type="entry name" value="Voltage-dep_anion_channel_sf"/>
</dbReference>
<evidence type="ECO:0000313" key="7">
    <source>
        <dbReference type="Proteomes" id="UP001485476"/>
    </source>
</evidence>
<dbReference type="EMBL" id="JBEEEP010000016">
    <property type="protein sequence ID" value="MEQ6320239.1"/>
    <property type="molecule type" value="Genomic_DNA"/>
</dbReference>
<feature type="transmembrane region" description="Helical" evidence="5">
    <location>
        <begin position="85"/>
        <end position="104"/>
    </location>
</feature>
<keyword evidence="7" id="KW-1185">Reference proteome</keyword>
<accession>A0ABV1MEK2</accession>
<evidence type="ECO:0000256" key="3">
    <source>
        <dbReference type="ARBA" id="ARBA00022989"/>
    </source>
</evidence>
<evidence type="ECO:0000256" key="2">
    <source>
        <dbReference type="ARBA" id="ARBA00022692"/>
    </source>
</evidence>
<name>A0ABV1MEK2_9MYCO</name>